<name>A0ABW0RKW8_9GAMM</name>
<comment type="similarity">
    <text evidence="1">Belongs to the bacterial solute-binding protein 7 family.</text>
</comment>
<gene>
    <name evidence="5" type="primary">dctP</name>
    <name evidence="5" type="ORF">ACFPQA_06030</name>
</gene>
<evidence type="ECO:0000256" key="1">
    <source>
        <dbReference type="ARBA" id="ARBA00009023"/>
    </source>
</evidence>
<organism evidence="5 6">
    <name type="scientific">Marinobacter koreensis</name>
    <dbReference type="NCBI Taxonomy" id="335974"/>
    <lineage>
        <taxon>Bacteria</taxon>
        <taxon>Pseudomonadati</taxon>
        <taxon>Pseudomonadota</taxon>
        <taxon>Gammaproteobacteria</taxon>
        <taxon>Pseudomonadales</taxon>
        <taxon>Marinobacteraceae</taxon>
        <taxon>Marinobacter</taxon>
    </lineage>
</organism>
<reference evidence="6" key="1">
    <citation type="journal article" date="2019" name="Int. J. Syst. Evol. Microbiol.">
        <title>The Global Catalogue of Microorganisms (GCM) 10K type strain sequencing project: providing services to taxonomists for standard genome sequencing and annotation.</title>
        <authorList>
            <consortium name="The Broad Institute Genomics Platform"/>
            <consortium name="The Broad Institute Genome Sequencing Center for Infectious Disease"/>
            <person name="Wu L."/>
            <person name="Ma J."/>
        </authorList>
    </citation>
    <scope>NUCLEOTIDE SEQUENCE [LARGE SCALE GENOMIC DNA]</scope>
    <source>
        <strain evidence="6">CGMCC 4.1799</strain>
    </source>
</reference>
<sequence length="366" mass="40865">MHTHRLWLPLLASLVIALAGCSDSETGKTRDSSEASSEDFPVTWRFALEEIEGSVQHAYAQALKTRIEANSDGRIIVDVFPYGSLGTSSQLTELVRNGSVNMAFASPGHLSDSVPETGVFLLHFLVPDNDDVARRLFTDPSLTELFAPAYQDGNLTLLGFVPEGWMAWTANKPLRTPSDFQGMRFRTMTSDMSAEAFRAYGADTVKTPYSKVYSELQLRQLDGQTNPVFAIEEMNFYEVQSTMTQARATQFVSSVVANPDWYEGLPARQQEWLEQSIRELVKQAWDIQKDLNQTRLEAITTDGQIRVVTLTDEERATFRQASQPTYQYYLEQNGARGEQILSTIRGMVETLTETPESDGAGNTDGN</sequence>
<dbReference type="Pfam" id="PF03480">
    <property type="entry name" value="DctP"/>
    <property type="match status" value="1"/>
</dbReference>
<evidence type="ECO:0000256" key="2">
    <source>
        <dbReference type="ARBA" id="ARBA00022448"/>
    </source>
</evidence>
<keyword evidence="6" id="KW-1185">Reference proteome</keyword>
<keyword evidence="3 4" id="KW-0732">Signal</keyword>
<evidence type="ECO:0000256" key="4">
    <source>
        <dbReference type="SAM" id="SignalP"/>
    </source>
</evidence>
<dbReference type="PANTHER" id="PTHR33376:SF7">
    <property type="entry name" value="C4-DICARBOXYLATE-BINDING PROTEIN DCTB"/>
    <property type="match status" value="1"/>
</dbReference>
<dbReference type="InterPro" id="IPR038404">
    <property type="entry name" value="TRAP_DctP_sf"/>
</dbReference>
<dbReference type="Gene3D" id="3.40.190.170">
    <property type="entry name" value="Bacterial extracellular solute-binding protein, family 7"/>
    <property type="match status" value="1"/>
</dbReference>
<accession>A0ABW0RKW8</accession>
<dbReference type="NCBIfam" id="NF037995">
    <property type="entry name" value="TRAP_S1"/>
    <property type="match status" value="1"/>
</dbReference>
<dbReference type="PROSITE" id="PS51257">
    <property type="entry name" value="PROKAR_LIPOPROTEIN"/>
    <property type="match status" value="1"/>
</dbReference>
<evidence type="ECO:0000313" key="5">
    <source>
        <dbReference type="EMBL" id="MFC5544598.1"/>
    </source>
</evidence>
<comment type="caution">
    <text evidence="5">The sequence shown here is derived from an EMBL/GenBank/DDBJ whole genome shotgun (WGS) entry which is preliminary data.</text>
</comment>
<dbReference type="InterPro" id="IPR018389">
    <property type="entry name" value="DctP_fam"/>
</dbReference>
<keyword evidence="2" id="KW-0813">Transport</keyword>
<dbReference type="PANTHER" id="PTHR33376">
    <property type="match status" value="1"/>
</dbReference>
<evidence type="ECO:0000313" key="6">
    <source>
        <dbReference type="Proteomes" id="UP001596055"/>
    </source>
</evidence>
<feature type="chain" id="PRO_5047500854" evidence="4">
    <location>
        <begin position="20"/>
        <end position="366"/>
    </location>
</feature>
<feature type="signal peptide" evidence="4">
    <location>
        <begin position="1"/>
        <end position="19"/>
    </location>
</feature>
<dbReference type="EMBL" id="JBHSNL010000001">
    <property type="protein sequence ID" value="MFC5544598.1"/>
    <property type="molecule type" value="Genomic_DNA"/>
</dbReference>
<proteinExistence type="inferred from homology"/>
<protein>
    <submittedName>
        <fullName evidence="5">TRAP transporter substrate-binding protein DctP</fullName>
    </submittedName>
</protein>
<evidence type="ECO:0000256" key="3">
    <source>
        <dbReference type="ARBA" id="ARBA00022729"/>
    </source>
</evidence>
<dbReference type="RefSeq" id="WP_248154320.1">
    <property type="nucleotide sequence ID" value="NZ_JAKZAJ010000001.1"/>
</dbReference>
<dbReference type="Proteomes" id="UP001596055">
    <property type="component" value="Unassembled WGS sequence"/>
</dbReference>